<dbReference type="AlphaFoldDB" id="A0A0F9AVI6"/>
<comment type="caution">
    <text evidence="1">The sequence shown here is derived from an EMBL/GenBank/DDBJ whole genome shotgun (WGS) entry which is preliminary data.</text>
</comment>
<organism evidence="1">
    <name type="scientific">marine sediment metagenome</name>
    <dbReference type="NCBI Taxonomy" id="412755"/>
    <lineage>
        <taxon>unclassified sequences</taxon>
        <taxon>metagenomes</taxon>
        <taxon>ecological metagenomes</taxon>
    </lineage>
</organism>
<sequence length="46" mass="5422">MQPLNNSKPVAIGSALVNKERMGKYKKQWAIENKEKRNAQLLYRYN</sequence>
<evidence type="ECO:0000313" key="1">
    <source>
        <dbReference type="EMBL" id="KKL13594.1"/>
    </source>
</evidence>
<name>A0A0F9AVI6_9ZZZZ</name>
<gene>
    <name evidence="1" type="ORF">LCGC14_2524180</name>
</gene>
<proteinExistence type="predicted"/>
<accession>A0A0F9AVI6</accession>
<dbReference type="EMBL" id="LAZR01040794">
    <property type="protein sequence ID" value="KKL13594.1"/>
    <property type="molecule type" value="Genomic_DNA"/>
</dbReference>
<feature type="non-terminal residue" evidence="1">
    <location>
        <position position="46"/>
    </location>
</feature>
<reference evidence="1" key="1">
    <citation type="journal article" date="2015" name="Nature">
        <title>Complex archaea that bridge the gap between prokaryotes and eukaryotes.</title>
        <authorList>
            <person name="Spang A."/>
            <person name="Saw J.H."/>
            <person name="Jorgensen S.L."/>
            <person name="Zaremba-Niedzwiedzka K."/>
            <person name="Martijn J."/>
            <person name="Lind A.E."/>
            <person name="van Eijk R."/>
            <person name="Schleper C."/>
            <person name="Guy L."/>
            <person name="Ettema T.J."/>
        </authorList>
    </citation>
    <scope>NUCLEOTIDE SEQUENCE</scope>
</reference>
<protein>
    <submittedName>
        <fullName evidence="1">Uncharacterized protein</fullName>
    </submittedName>
</protein>